<keyword evidence="2 3" id="KW-0040">ANK repeat</keyword>
<dbReference type="SUPFAM" id="SSF48403">
    <property type="entry name" value="Ankyrin repeat"/>
    <property type="match status" value="1"/>
</dbReference>
<proteinExistence type="predicted"/>
<keyword evidence="5" id="KW-1185">Reference proteome</keyword>
<dbReference type="EMBL" id="LXSQ01000017">
    <property type="protein sequence ID" value="OAM42554.1"/>
    <property type="molecule type" value="Genomic_DNA"/>
</dbReference>
<dbReference type="InterPro" id="IPR036770">
    <property type="entry name" value="Ankyrin_rpt-contain_sf"/>
</dbReference>
<evidence type="ECO:0000256" key="2">
    <source>
        <dbReference type="ARBA" id="ARBA00023043"/>
    </source>
</evidence>
<dbReference type="PANTHER" id="PTHR46680:SF3">
    <property type="entry name" value="NF-KAPPA-B INHIBITOR CACTUS"/>
    <property type="match status" value="1"/>
</dbReference>
<reference evidence="5" key="1">
    <citation type="submission" date="2016-05" db="EMBL/GenBank/DDBJ databases">
        <title>Draft genome of Corynebacterium afermentans subsp. afermentans LCDC 88199T.</title>
        <authorList>
            <person name="Bernier A.-M."/>
            <person name="Bernard K."/>
        </authorList>
    </citation>
    <scope>NUCLEOTIDE SEQUENCE [LARGE SCALE GENOMIC DNA]</scope>
    <source>
        <strain evidence="5">NML130454</strain>
    </source>
</reference>
<dbReference type="PROSITE" id="PS50297">
    <property type="entry name" value="ANK_REP_REGION"/>
    <property type="match status" value="1"/>
</dbReference>
<sequence length="178" mass="19811">MMTDPYENDIGMQIARANSEGDIAFLKEMSDTGKFDPCCTTDSAKWNYLHMANMNSYSPAPLSTMHFYLDKGVEVNAQDCYGMTPLHYAMRAENGDAALALLEAGANPNIPNRDNVIPLGMMGAMPHRLDVLKKMLENGGDVHYKNGNSGMELLEFAKHYLSDIDGFKEVIELMEQYA</sequence>
<dbReference type="PANTHER" id="PTHR46680">
    <property type="entry name" value="NF-KAPPA-B INHIBITOR ALPHA"/>
    <property type="match status" value="1"/>
</dbReference>
<dbReference type="GO" id="GO:0071356">
    <property type="term" value="P:cellular response to tumor necrosis factor"/>
    <property type="evidence" value="ECO:0007669"/>
    <property type="project" value="TreeGrafter"/>
</dbReference>
<dbReference type="RefSeq" id="WP_064089875.1">
    <property type="nucleotide sequence ID" value="NZ_LXSQ01000017.1"/>
</dbReference>
<dbReference type="STRING" id="1795832.A7Q00_07020"/>
<protein>
    <submittedName>
        <fullName evidence="4">Uncharacterized protein</fullName>
    </submittedName>
</protein>
<dbReference type="OrthoDB" id="6087427at2"/>
<dbReference type="AlphaFoldDB" id="A0A1B6VYB7"/>
<dbReference type="Gene3D" id="1.25.40.20">
    <property type="entry name" value="Ankyrin repeat-containing domain"/>
    <property type="match status" value="1"/>
</dbReference>
<accession>A0A1B6VYB7</accession>
<organism evidence="4 5">
    <name type="scientific">Eikenella halliae</name>
    <dbReference type="NCBI Taxonomy" id="1795832"/>
    <lineage>
        <taxon>Bacteria</taxon>
        <taxon>Pseudomonadati</taxon>
        <taxon>Pseudomonadota</taxon>
        <taxon>Betaproteobacteria</taxon>
        <taxon>Neisseriales</taxon>
        <taxon>Neisseriaceae</taxon>
        <taxon>Eikenella</taxon>
    </lineage>
</organism>
<evidence type="ECO:0000313" key="5">
    <source>
        <dbReference type="Proteomes" id="UP000077726"/>
    </source>
</evidence>
<dbReference type="SMART" id="SM00248">
    <property type="entry name" value="ANK"/>
    <property type="match status" value="3"/>
</dbReference>
<evidence type="ECO:0000256" key="1">
    <source>
        <dbReference type="ARBA" id="ARBA00022737"/>
    </source>
</evidence>
<dbReference type="Proteomes" id="UP000077726">
    <property type="component" value="Unassembled WGS sequence"/>
</dbReference>
<comment type="caution">
    <text evidence="4">The sequence shown here is derived from an EMBL/GenBank/DDBJ whole genome shotgun (WGS) entry which is preliminary data.</text>
</comment>
<gene>
    <name evidence="4" type="ORF">A7Q00_07020</name>
</gene>
<evidence type="ECO:0000313" key="4">
    <source>
        <dbReference type="EMBL" id="OAM42554.1"/>
    </source>
</evidence>
<dbReference type="Pfam" id="PF12796">
    <property type="entry name" value="Ank_2"/>
    <property type="match status" value="1"/>
</dbReference>
<feature type="repeat" description="ANK" evidence="3">
    <location>
        <begin position="81"/>
        <end position="113"/>
    </location>
</feature>
<dbReference type="InterPro" id="IPR051070">
    <property type="entry name" value="NF-kappa-B_inhibitor"/>
</dbReference>
<dbReference type="InterPro" id="IPR002110">
    <property type="entry name" value="Ankyrin_rpt"/>
</dbReference>
<keyword evidence="1" id="KW-0677">Repeat</keyword>
<name>A0A1B6VYB7_9NEIS</name>
<evidence type="ECO:0000256" key="3">
    <source>
        <dbReference type="PROSITE-ProRule" id="PRU00023"/>
    </source>
</evidence>
<dbReference type="GO" id="GO:0051059">
    <property type="term" value="F:NF-kappaB binding"/>
    <property type="evidence" value="ECO:0007669"/>
    <property type="project" value="TreeGrafter"/>
</dbReference>
<dbReference type="PROSITE" id="PS50088">
    <property type="entry name" value="ANK_REPEAT"/>
    <property type="match status" value="1"/>
</dbReference>
<dbReference type="GO" id="GO:0005829">
    <property type="term" value="C:cytosol"/>
    <property type="evidence" value="ECO:0007669"/>
    <property type="project" value="TreeGrafter"/>
</dbReference>